<dbReference type="RefSeq" id="WP_138186374.1">
    <property type="nucleotide sequence ID" value="NZ_LS992241.1"/>
</dbReference>
<name>A0A383RCC5_PAEAL</name>
<sequence>MATHNIEIAIDLAQGTFHHTYLDNGQLKLQTIHTKDENGNVIYQNYGWWESSIIELKDTLHSFQSLVKQLDTKAKYKILTKTSHDRTTWSNYEEINTADGSIKSPLAKYIMFKIEVTPDLVPRHFIIDDFQKDKFKLAYVNSENGEFCLKKLYNYRFTRDNAWKHDGTLLRKKIEKSKFKKIDQLILQS</sequence>
<dbReference type="Proteomes" id="UP000304148">
    <property type="component" value="Chromosome"/>
</dbReference>
<dbReference type="EMBL" id="LS992241">
    <property type="protein sequence ID" value="SYX84453.1"/>
    <property type="molecule type" value="Genomic_DNA"/>
</dbReference>
<gene>
    <name evidence="1" type="ORF">PBLR_12875</name>
</gene>
<evidence type="ECO:0000313" key="2">
    <source>
        <dbReference type="Proteomes" id="UP000304148"/>
    </source>
</evidence>
<organism evidence="1 2">
    <name type="scientific">Paenibacillus alvei</name>
    <name type="common">Bacillus alvei</name>
    <dbReference type="NCBI Taxonomy" id="44250"/>
    <lineage>
        <taxon>Bacteria</taxon>
        <taxon>Bacillati</taxon>
        <taxon>Bacillota</taxon>
        <taxon>Bacilli</taxon>
        <taxon>Bacillales</taxon>
        <taxon>Paenibacillaceae</taxon>
        <taxon>Paenibacillus</taxon>
    </lineage>
</organism>
<accession>A0A383RCC5</accession>
<dbReference type="AlphaFoldDB" id="A0A383RCC5"/>
<reference evidence="2" key="1">
    <citation type="submission" date="2018-08" db="EMBL/GenBank/DDBJ databases">
        <authorList>
            <person name="Chevrot R."/>
        </authorList>
    </citation>
    <scope>NUCLEOTIDE SEQUENCE [LARGE SCALE GENOMIC DNA]</scope>
</reference>
<protein>
    <submittedName>
        <fullName evidence="1">Uncharacterized protein</fullName>
    </submittedName>
</protein>
<evidence type="ECO:0000313" key="1">
    <source>
        <dbReference type="EMBL" id="SYX84453.1"/>
    </source>
</evidence>
<proteinExistence type="predicted"/>